<dbReference type="PANTHER" id="PTHR43083">
    <property type="entry name" value="MANNAN POLYMERASE II"/>
    <property type="match status" value="1"/>
</dbReference>
<dbReference type="PANTHER" id="PTHR43083:SF6">
    <property type="entry name" value="MANNAN POLYMERASE COMPLEXES SUBUNIT MNN9"/>
    <property type="match status" value="1"/>
</dbReference>
<protein>
    <submittedName>
        <fullName evidence="3">Mannan polymerase II complex anp1 subunit</fullName>
    </submittedName>
</protein>
<comment type="similarity">
    <text evidence="1">Belongs to the ANP1/MMN9/VAN1 family.</text>
</comment>
<evidence type="ECO:0000256" key="1">
    <source>
        <dbReference type="ARBA" id="ARBA00037964"/>
    </source>
</evidence>
<name>A0A210Q3A8_MIZYE</name>
<dbReference type="OrthoDB" id="2405412at2759"/>
<organism evidence="3 4">
    <name type="scientific">Mizuhopecten yessoensis</name>
    <name type="common">Japanese scallop</name>
    <name type="synonym">Patinopecten yessoensis</name>
    <dbReference type="NCBI Taxonomy" id="6573"/>
    <lineage>
        <taxon>Eukaryota</taxon>
        <taxon>Metazoa</taxon>
        <taxon>Spiralia</taxon>
        <taxon>Lophotrochozoa</taxon>
        <taxon>Mollusca</taxon>
        <taxon>Bivalvia</taxon>
        <taxon>Autobranchia</taxon>
        <taxon>Pteriomorphia</taxon>
        <taxon>Pectinida</taxon>
        <taxon>Pectinoidea</taxon>
        <taxon>Pectinidae</taxon>
        <taxon>Mizuhopecten</taxon>
    </lineage>
</organism>
<dbReference type="STRING" id="6573.A0A210Q3A8"/>
<dbReference type="InterPro" id="IPR029044">
    <property type="entry name" value="Nucleotide-diphossugar_trans"/>
</dbReference>
<feature type="transmembrane region" description="Helical" evidence="2">
    <location>
        <begin position="33"/>
        <end position="53"/>
    </location>
</feature>
<comment type="caution">
    <text evidence="3">The sequence shown here is derived from an EMBL/GenBank/DDBJ whole genome shotgun (WGS) entry which is preliminary data.</text>
</comment>
<keyword evidence="4" id="KW-1185">Reference proteome</keyword>
<dbReference type="InterPro" id="IPR052086">
    <property type="entry name" value="Mannan_Polymerase_Subunit"/>
</dbReference>
<dbReference type="Proteomes" id="UP000242188">
    <property type="component" value="Unassembled WGS sequence"/>
</dbReference>
<dbReference type="GO" id="GO:0006487">
    <property type="term" value="P:protein N-linked glycosylation"/>
    <property type="evidence" value="ECO:0007669"/>
    <property type="project" value="TreeGrafter"/>
</dbReference>
<evidence type="ECO:0000313" key="4">
    <source>
        <dbReference type="Proteomes" id="UP000242188"/>
    </source>
</evidence>
<dbReference type="EMBL" id="NEDP02005147">
    <property type="protein sequence ID" value="OWF43195.1"/>
    <property type="molecule type" value="Genomic_DNA"/>
</dbReference>
<keyword evidence="2" id="KW-0812">Transmembrane</keyword>
<accession>A0A210Q3A8</accession>
<dbReference type="GO" id="GO:0000136">
    <property type="term" value="C:mannan polymerase complex"/>
    <property type="evidence" value="ECO:0007669"/>
    <property type="project" value="TreeGrafter"/>
</dbReference>
<dbReference type="Gene3D" id="3.90.550.10">
    <property type="entry name" value="Spore Coat Polysaccharide Biosynthesis Protein SpsA, Chain A"/>
    <property type="match status" value="1"/>
</dbReference>
<keyword evidence="2" id="KW-0472">Membrane</keyword>
<proteinExistence type="inferred from homology"/>
<sequence length="432" mass="49552">MGMLRPEKGHKDRTRLIGLQENSFKMNFRRCKMNLVTTILVVNMFGLLMIILVNTRPRWLSNAMDGYYSREKMFSDVSVSGEYNSLKWEPAQGSVFDTMGDAREMVVRALESDKLPSIHVPFPNDIDMSKYKYTDVLNFIVPVPQVTTTDRVYKLNRTIMDSHLKLKPRKYTEKIVILTPIHNSEKSLMNFVREVNHLTYPHHLISVVFGEDSSHDGTLTVAHEVAQDLKDFGFKRTDVLHFNITGQVTGGWGDIHHILAQYKRRKHLAQARNLLLKGGLKDEDYVMWIDSDVGSMPPDLIEQLLYAEKDVVTPLCLFSSGGEDRVYDKNTWRETEDSIRNQKKLKPYELVVEGYSTTLRLYLSDLRAEGRVVRLDGVGGCSLLIKADCHRKGLKFPEEIYDHHIETEGLAKMAKNMSFGVYGLPFVLVHHS</sequence>
<reference evidence="3 4" key="1">
    <citation type="journal article" date="2017" name="Nat. Ecol. Evol.">
        <title>Scallop genome provides insights into evolution of bilaterian karyotype and development.</title>
        <authorList>
            <person name="Wang S."/>
            <person name="Zhang J."/>
            <person name="Jiao W."/>
            <person name="Li J."/>
            <person name="Xun X."/>
            <person name="Sun Y."/>
            <person name="Guo X."/>
            <person name="Huan P."/>
            <person name="Dong B."/>
            <person name="Zhang L."/>
            <person name="Hu X."/>
            <person name="Sun X."/>
            <person name="Wang J."/>
            <person name="Zhao C."/>
            <person name="Wang Y."/>
            <person name="Wang D."/>
            <person name="Huang X."/>
            <person name="Wang R."/>
            <person name="Lv J."/>
            <person name="Li Y."/>
            <person name="Zhang Z."/>
            <person name="Liu B."/>
            <person name="Lu W."/>
            <person name="Hui Y."/>
            <person name="Liang J."/>
            <person name="Zhou Z."/>
            <person name="Hou R."/>
            <person name="Li X."/>
            <person name="Liu Y."/>
            <person name="Li H."/>
            <person name="Ning X."/>
            <person name="Lin Y."/>
            <person name="Zhao L."/>
            <person name="Xing Q."/>
            <person name="Dou J."/>
            <person name="Li Y."/>
            <person name="Mao J."/>
            <person name="Guo H."/>
            <person name="Dou H."/>
            <person name="Li T."/>
            <person name="Mu C."/>
            <person name="Jiang W."/>
            <person name="Fu Q."/>
            <person name="Fu X."/>
            <person name="Miao Y."/>
            <person name="Liu J."/>
            <person name="Yu Q."/>
            <person name="Li R."/>
            <person name="Liao H."/>
            <person name="Li X."/>
            <person name="Kong Y."/>
            <person name="Jiang Z."/>
            <person name="Chourrout D."/>
            <person name="Li R."/>
            <person name="Bao Z."/>
        </authorList>
    </citation>
    <scope>NUCLEOTIDE SEQUENCE [LARGE SCALE GENOMIC DNA]</scope>
    <source>
        <strain evidence="3 4">PY_sf001</strain>
    </source>
</reference>
<dbReference type="GO" id="GO:0000009">
    <property type="term" value="F:alpha-1,6-mannosyltransferase activity"/>
    <property type="evidence" value="ECO:0007669"/>
    <property type="project" value="TreeGrafter"/>
</dbReference>
<evidence type="ECO:0000313" key="3">
    <source>
        <dbReference type="EMBL" id="OWF43195.1"/>
    </source>
</evidence>
<gene>
    <name evidence="3" type="ORF">KP79_PYT16816</name>
</gene>
<dbReference type="Pfam" id="PF03452">
    <property type="entry name" value="Anp1"/>
    <property type="match status" value="1"/>
</dbReference>
<evidence type="ECO:0000256" key="2">
    <source>
        <dbReference type="SAM" id="Phobius"/>
    </source>
</evidence>
<keyword evidence="2" id="KW-1133">Transmembrane helix</keyword>
<dbReference type="AlphaFoldDB" id="A0A210Q3A8"/>
<dbReference type="SUPFAM" id="SSF53448">
    <property type="entry name" value="Nucleotide-diphospho-sugar transferases"/>
    <property type="match status" value="1"/>
</dbReference>
<dbReference type="GO" id="GO:0000032">
    <property type="term" value="P:cell wall mannoprotein biosynthetic process"/>
    <property type="evidence" value="ECO:0007669"/>
    <property type="project" value="TreeGrafter"/>
</dbReference>
<dbReference type="CDD" id="cd00761">
    <property type="entry name" value="Glyco_tranf_GTA_type"/>
    <property type="match status" value="1"/>
</dbReference>